<dbReference type="PRINTS" id="PR01006">
    <property type="entry name" value="FLGHOOKFLIE"/>
</dbReference>
<evidence type="ECO:0000256" key="4">
    <source>
        <dbReference type="ARBA" id="ARBA00023143"/>
    </source>
</evidence>
<evidence type="ECO:0000313" key="7">
    <source>
        <dbReference type="Proteomes" id="UP000190064"/>
    </source>
</evidence>
<dbReference type="STRING" id="966.BTA35_0203530"/>
<keyword evidence="6" id="KW-0966">Cell projection</keyword>
<evidence type="ECO:0000313" key="6">
    <source>
        <dbReference type="EMBL" id="OOV88576.1"/>
    </source>
</evidence>
<comment type="similarity">
    <text evidence="2 5">Belongs to the FliE family.</text>
</comment>
<dbReference type="GO" id="GO:0003774">
    <property type="term" value="F:cytoskeletal motor activity"/>
    <property type="evidence" value="ECO:0007669"/>
    <property type="project" value="InterPro"/>
</dbReference>
<evidence type="ECO:0000256" key="3">
    <source>
        <dbReference type="ARBA" id="ARBA00018024"/>
    </source>
</evidence>
<reference evidence="6" key="1">
    <citation type="submission" date="2017-02" db="EMBL/GenBank/DDBJ databases">
        <title>Draft Genome Sequence of the Salt Water Bacterium Oceanospirillum linum ATCC 11336.</title>
        <authorList>
            <person name="Trachtenberg A.M."/>
            <person name="Carney J.G."/>
            <person name="Linnane J.D."/>
            <person name="Rheaume B.A."/>
            <person name="Pitts N.L."/>
            <person name="Mykles D.L."/>
            <person name="Maclea K.S."/>
        </authorList>
    </citation>
    <scope>NUCLEOTIDE SEQUENCE [LARGE SCALE GENOMIC DNA]</scope>
    <source>
        <strain evidence="6">ATCC 11336</strain>
    </source>
</reference>
<keyword evidence="7" id="KW-1185">Reference proteome</keyword>
<sequence>MVDRADISGVLDQIRSMQSEIHQASRVAPAVKPLEDGKSVNAAGAPDFSEMLKAAIDKVNETQKTASALRESYEMGDPEVDITQVMIASQKSTVAFEAMSQVRNKLVSAYQEIMRMPL</sequence>
<evidence type="ECO:0000256" key="5">
    <source>
        <dbReference type="HAMAP-Rule" id="MF_00724"/>
    </source>
</evidence>
<evidence type="ECO:0000256" key="1">
    <source>
        <dbReference type="ARBA" id="ARBA00004117"/>
    </source>
</evidence>
<proteinExistence type="inferred from homology"/>
<evidence type="ECO:0000256" key="2">
    <source>
        <dbReference type="ARBA" id="ARBA00009272"/>
    </source>
</evidence>
<dbReference type="EMBL" id="MTSD02000001">
    <property type="protein sequence ID" value="OOV88576.1"/>
    <property type="molecule type" value="Genomic_DNA"/>
</dbReference>
<dbReference type="GO" id="GO:0009425">
    <property type="term" value="C:bacterial-type flagellum basal body"/>
    <property type="evidence" value="ECO:0007669"/>
    <property type="project" value="UniProtKB-SubCell"/>
</dbReference>
<keyword evidence="6" id="KW-0282">Flagellum</keyword>
<gene>
    <name evidence="5" type="primary">fliE</name>
    <name evidence="6" type="ORF">BTA35_0203530</name>
</gene>
<organism evidence="6 7">
    <name type="scientific">Oceanospirillum linum</name>
    <dbReference type="NCBI Taxonomy" id="966"/>
    <lineage>
        <taxon>Bacteria</taxon>
        <taxon>Pseudomonadati</taxon>
        <taxon>Pseudomonadota</taxon>
        <taxon>Gammaproteobacteria</taxon>
        <taxon>Oceanospirillales</taxon>
        <taxon>Oceanospirillaceae</taxon>
        <taxon>Oceanospirillum</taxon>
    </lineage>
</organism>
<comment type="subcellular location">
    <subcellularLocation>
        <location evidence="1 5">Bacterial flagellum basal body</location>
    </subcellularLocation>
</comment>
<dbReference type="GO" id="GO:0071973">
    <property type="term" value="P:bacterial-type flagellum-dependent cell motility"/>
    <property type="evidence" value="ECO:0007669"/>
    <property type="project" value="InterPro"/>
</dbReference>
<dbReference type="Pfam" id="PF02049">
    <property type="entry name" value="FliE"/>
    <property type="match status" value="1"/>
</dbReference>
<dbReference type="PANTHER" id="PTHR34653">
    <property type="match status" value="1"/>
</dbReference>
<keyword evidence="6" id="KW-0969">Cilium</keyword>
<dbReference type="Proteomes" id="UP000190064">
    <property type="component" value="Unassembled WGS sequence"/>
</dbReference>
<dbReference type="HAMAP" id="MF_00724">
    <property type="entry name" value="FliE"/>
    <property type="match status" value="1"/>
</dbReference>
<protein>
    <recommendedName>
        <fullName evidence="3 5">Flagellar hook-basal body complex protein FliE</fullName>
    </recommendedName>
</protein>
<comment type="caution">
    <text evidence="6">The sequence shown here is derived from an EMBL/GenBank/DDBJ whole genome shotgun (WGS) entry which is preliminary data.</text>
</comment>
<dbReference type="InterPro" id="IPR001624">
    <property type="entry name" value="FliE"/>
</dbReference>
<dbReference type="GO" id="GO:0005198">
    <property type="term" value="F:structural molecule activity"/>
    <property type="evidence" value="ECO:0007669"/>
    <property type="project" value="UniProtKB-UniRule"/>
</dbReference>
<keyword evidence="4 5" id="KW-0975">Bacterial flagellum</keyword>
<accession>A0A1T1HFI3</accession>
<name>A0A1T1HFI3_OCELI</name>
<dbReference type="AlphaFoldDB" id="A0A1T1HFI3"/>
<dbReference type="PANTHER" id="PTHR34653:SF1">
    <property type="entry name" value="FLAGELLAR HOOK-BASAL BODY COMPLEX PROTEIN FLIE"/>
    <property type="match status" value="1"/>
</dbReference>
<dbReference type="NCBIfam" id="TIGR00205">
    <property type="entry name" value="fliE"/>
    <property type="match status" value="1"/>
</dbReference>